<comment type="caution">
    <text evidence="1">The sequence shown here is derived from an EMBL/GenBank/DDBJ whole genome shotgun (WGS) entry which is preliminary data.</text>
</comment>
<name>A0ABT4AB89_9BACT</name>
<dbReference type="SUPFAM" id="SSF110296">
    <property type="entry name" value="Oligoxyloglucan reducing end-specific cellobiohydrolase"/>
    <property type="match status" value="1"/>
</dbReference>
<keyword evidence="2" id="KW-1185">Reference proteome</keyword>
<dbReference type="InterPro" id="IPR015943">
    <property type="entry name" value="WD40/YVTN_repeat-like_dom_sf"/>
</dbReference>
<sequence>MRRLLLVILFSPCLLCLGGGVHYWAYNALRDLGIGMGNSVWKPLGERLDHKALPDELYVGEHSAFYTTHQSSGEGTTLWRVSATGARRWSHFEGAVCSLANAGNVWFGLLSLPSPDRRDERIFKVVRSHDEGRTWEERGVVRNLSKLLVVSEQEVWGLGRELQVSTDAGQTFTRVPLPGERNSVTEQLSRGLDGTVWLVGPAELFRISEHGKHWTHEPIEGADLQAGSEGILAGRVGEALAIRRDAPGAEWIPFTRRDHWVKDFSVSGDTIRVVTGSVDPFKTGMDLWYHHSEDGGRTWEHVDTDLFKMAIDGRERGFGVELLGELYGHVP</sequence>
<dbReference type="Proteomes" id="UP001207654">
    <property type="component" value="Unassembled WGS sequence"/>
</dbReference>
<evidence type="ECO:0000313" key="2">
    <source>
        <dbReference type="Proteomes" id="UP001207654"/>
    </source>
</evidence>
<evidence type="ECO:0008006" key="3">
    <source>
        <dbReference type="Google" id="ProtNLM"/>
    </source>
</evidence>
<dbReference type="EMBL" id="JAPNKA010000001">
    <property type="protein sequence ID" value="MCY1078943.1"/>
    <property type="molecule type" value="Genomic_DNA"/>
</dbReference>
<proteinExistence type="predicted"/>
<organism evidence="1 2">
    <name type="scientific">Archangium lansingense</name>
    <dbReference type="NCBI Taxonomy" id="2995310"/>
    <lineage>
        <taxon>Bacteria</taxon>
        <taxon>Pseudomonadati</taxon>
        <taxon>Myxococcota</taxon>
        <taxon>Myxococcia</taxon>
        <taxon>Myxococcales</taxon>
        <taxon>Cystobacterineae</taxon>
        <taxon>Archangiaceae</taxon>
        <taxon>Archangium</taxon>
    </lineage>
</organism>
<dbReference type="Gene3D" id="2.130.10.10">
    <property type="entry name" value="YVTN repeat-like/Quinoprotein amine dehydrogenase"/>
    <property type="match status" value="1"/>
</dbReference>
<dbReference type="RefSeq" id="WP_267537701.1">
    <property type="nucleotide sequence ID" value="NZ_JAPNKA010000001.1"/>
</dbReference>
<protein>
    <recommendedName>
        <fullName evidence="3">Exo-alpha-sialidase</fullName>
    </recommendedName>
</protein>
<gene>
    <name evidence="1" type="ORF">OV287_31230</name>
</gene>
<evidence type="ECO:0000313" key="1">
    <source>
        <dbReference type="EMBL" id="MCY1078943.1"/>
    </source>
</evidence>
<accession>A0ABT4AB89</accession>
<reference evidence="1 2" key="1">
    <citation type="submission" date="2022-11" db="EMBL/GenBank/DDBJ databases">
        <title>Minimal conservation of predation-associated metabolite biosynthetic gene clusters underscores biosynthetic potential of Myxococcota including descriptions for ten novel species: Archangium lansinium sp. nov., Myxococcus landrumus sp. nov., Nannocystis bai.</title>
        <authorList>
            <person name="Ahearne A."/>
            <person name="Stevens C."/>
            <person name="Phillips K."/>
        </authorList>
    </citation>
    <scope>NUCLEOTIDE SEQUENCE [LARGE SCALE GENOMIC DNA]</scope>
    <source>
        <strain evidence="1 2">MIWBW</strain>
    </source>
</reference>